<keyword evidence="5" id="KW-0808">Transferase</keyword>
<evidence type="ECO:0000259" key="12">
    <source>
        <dbReference type="PROSITE" id="PS50885"/>
    </source>
</evidence>
<keyword evidence="4" id="KW-0597">Phosphoprotein</keyword>
<dbReference type="InterPro" id="IPR003660">
    <property type="entry name" value="HAMP_dom"/>
</dbReference>
<keyword evidence="7 13" id="KW-0418">Kinase</keyword>
<evidence type="ECO:0000256" key="3">
    <source>
        <dbReference type="ARBA" id="ARBA00012438"/>
    </source>
</evidence>
<comment type="caution">
    <text evidence="13">The sequence shown here is derived from an EMBL/GenBank/DDBJ whole genome shotgun (WGS) entry which is preliminary data.</text>
</comment>
<dbReference type="SMART" id="SM00388">
    <property type="entry name" value="HisKA"/>
    <property type="match status" value="1"/>
</dbReference>
<dbReference type="Pfam" id="PF02518">
    <property type="entry name" value="HATPase_c"/>
    <property type="match status" value="1"/>
</dbReference>
<dbReference type="InterPro" id="IPR003594">
    <property type="entry name" value="HATPase_dom"/>
</dbReference>
<dbReference type="PROSITE" id="PS50109">
    <property type="entry name" value="HIS_KIN"/>
    <property type="match status" value="1"/>
</dbReference>
<protein>
    <recommendedName>
        <fullName evidence="3">histidine kinase</fullName>
        <ecNumber evidence="3">2.7.13.3</ecNumber>
    </recommendedName>
</protein>
<dbReference type="CDD" id="cd06225">
    <property type="entry name" value="HAMP"/>
    <property type="match status" value="1"/>
</dbReference>
<dbReference type="EC" id="2.7.13.3" evidence="3"/>
<dbReference type="PANTHER" id="PTHR43711:SF1">
    <property type="entry name" value="HISTIDINE KINASE 1"/>
    <property type="match status" value="1"/>
</dbReference>
<keyword evidence="9" id="KW-0902">Two-component regulatory system</keyword>
<gene>
    <name evidence="13" type="ORF">JIG36_50840</name>
</gene>
<feature type="domain" description="HAMP" evidence="12">
    <location>
        <begin position="342"/>
        <end position="388"/>
    </location>
</feature>
<sequence>MSTERVPLRHSLVTRLLVTSVSIALVAISATAWLAATTTTRAISHELGGAAADQKAVYEALVGYAATHRDWSGAATLVRSRAALIGRRITLTTDDKRIILDSQAGPDLQNVRPAAVVDPLDVDIGLTGGAEHIDERAAGPYVVPSEDRYVMNETAKNALRCLRRAGYGAVIDVAPTGRPRVLLTTVGRRAEGARIVPSPEGCTFELDTLVSAAEKKALQELSELTAGCLGLGGSAGQLRIAPTFRAYLGPRSVVRTKTELFKPAVPAQLTPARPEDVAQECVDAGRRAQLRPYVAPRALLFVTAPGEARTTLSLSGVGVGRIVAVAGSVLLATIAATVLVGRRLVRPLRKVADAAAMQVPAPVSTRDEIGRLARALNESAQRREQADEQRRTMVNDVAHELRTPLGNIRTWLEAAQDDLAPTDAQLLALLHEEALQLQHIIDDLGDLAAADAGTLRINSEPTAVRDVLTHVADSHRGAAHAAGVRMDLDITGDPVVLADQVRLRQVIGNLVANAVRYTPAGGSITIGANGTTITVRDSGTGITAEDLPKIFDRFWRADESRSRATGGSGLGLAIARQLTEAHGGVIEVESEEGHGTLCTIRLPECPDQHEEG</sequence>
<dbReference type="InterPro" id="IPR003661">
    <property type="entry name" value="HisK_dim/P_dom"/>
</dbReference>
<dbReference type="PANTHER" id="PTHR43711">
    <property type="entry name" value="TWO-COMPONENT HISTIDINE KINASE"/>
    <property type="match status" value="1"/>
</dbReference>
<reference evidence="13 14" key="1">
    <citation type="submission" date="2021-01" db="EMBL/GenBank/DDBJ databases">
        <title>Actinoplanes sp. nov. LDG1-06 isolated from lichen.</title>
        <authorList>
            <person name="Saeng-In P."/>
            <person name="Phongsopitanun W."/>
            <person name="Kanchanasin P."/>
            <person name="Yuki M."/>
            <person name="Kudo T."/>
            <person name="Ohkuma M."/>
            <person name="Tanasupawat S."/>
        </authorList>
    </citation>
    <scope>NUCLEOTIDE SEQUENCE [LARGE SCALE GENOMIC DNA]</scope>
    <source>
        <strain evidence="13 14">LDG1-06</strain>
    </source>
</reference>
<keyword evidence="8 10" id="KW-1133">Transmembrane helix</keyword>
<dbReference type="SUPFAM" id="SSF55874">
    <property type="entry name" value="ATPase domain of HSP90 chaperone/DNA topoisomerase II/histidine kinase"/>
    <property type="match status" value="1"/>
</dbReference>
<dbReference type="GO" id="GO:0016301">
    <property type="term" value="F:kinase activity"/>
    <property type="evidence" value="ECO:0007669"/>
    <property type="project" value="UniProtKB-KW"/>
</dbReference>
<proteinExistence type="predicted"/>
<dbReference type="CDD" id="cd00075">
    <property type="entry name" value="HATPase"/>
    <property type="match status" value="1"/>
</dbReference>
<dbReference type="SMART" id="SM00387">
    <property type="entry name" value="HATPase_c"/>
    <property type="match status" value="1"/>
</dbReference>
<comment type="subcellular location">
    <subcellularLocation>
        <location evidence="2">Cell membrane</location>
    </subcellularLocation>
</comment>
<evidence type="ECO:0000256" key="9">
    <source>
        <dbReference type="ARBA" id="ARBA00023012"/>
    </source>
</evidence>
<dbReference type="EMBL" id="JAENHP010000046">
    <property type="protein sequence ID" value="MBM2623816.1"/>
    <property type="molecule type" value="Genomic_DNA"/>
</dbReference>
<dbReference type="InterPro" id="IPR050736">
    <property type="entry name" value="Sensor_HK_Regulatory"/>
</dbReference>
<dbReference type="PRINTS" id="PR00344">
    <property type="entry name" value="BCTRLSENSOR"/>
</dbReference>
<dbReference type="InterPro" id="IPR004358">
    <property type="entry name" value="Sig_transdc_His_kin-like_C"/>
</dbReference>
<dbReference type="Proteomes" id="UP000632138">
    <property type="component" value="Unassembled WGS sequence"/>
</dbReference>
<dbReference type="Gene3D" id="1.10.287.130">
    <property type="match status" value="1"/>
</dbReference>
<keyword evidence="6 10" id="KW-0812">Transmembrane</keyword>
<keyword evidence="10" id="KW-0472">Membrane</keyword>
<evidence type="ECO:0000313" key="13">
    <source>
        <dbReference type="EMBL" id="MBM2623816.1"/>
    </source>
</evidence>
<evidence type="ECO:0000259" key="11">
    <source>
        <dbReference type="PROSITE" id="PS50109"/>
    </source>
</evidence>
<evidence type="ECO:0000256" key="10">
    <source>
        <dbReference type="SAM" id="Phobius"/>
    </source>
</evidence>
<name>A0ABS2AVJ0_9ACTN</name>
<dbReference type="Pfam" id="PF00512">
    <property type="entry name" value="HisKA"/>
    <property type="match status" value="1"/>
</dbReference>
<keyword evidence="14" id="KW-1185">Reference proteome</keyword>
<dbReference type="SUPFAM" id="SSF47384">
    <property type="entry name" value="Homodimeric domain of signal transducing histidine kinase"/>
    <property type="match status" value="1"/>
</dbReference>
<accession>A0ABS2AVJ0</accession>
<dbReference type="InterPro" id="IPR036097">
    <property type="entry name" value="HisK_dim/P_sf"/>
</dbReference>
<dbReference type="InterPro" id="IPR036890">
    <property type="entry name" value="HATPase_C_sf"/>
</dbReference>
<dbReference type="Gene3D" id="6.10.340.10">
    <property type="match status" value="1"/>
</dbReference>
<evidence type="ECO:0000256" key="8">
    <source>
        <dbReference type="ARBA" id="ARBA00022989"/>
    </source>
</evidence>
<evidence type="ECO:0000256" key="7">
    <source>
        <dbReference type="ARBA" id="ARBA00022777"/>
    </source>
</evidence>
<dbReference type="PROSITE" id="PS50885">
    <property type="entry name" value="HAMP"/>
    <property type="match status" value="1"/>
</dbReference>
<evidence type="ECO:0000256" key="6">
    <source>
        <dbReference type="ARBA" id="ARBA00022692"/>
    </source>
</evidence>
<organism evidence="13 14">
    <name type="scientific">Paractinoplanes ovalisporus</name>
    <dbReference type="NCBI Taxonomy" id="2810368"/>
    <lineage>
        <taxon>Bacteria</taxon>
        <taxon>Bacillati</taxon>
        <taxon>Actinomycetota</taxon>
        <taxon>Actinomycetes</taxon>
        <taxon>Micromonosporales</taxon>
        <taxon>Micromonosporaceae</taxon>
        <taxon>Paractinoplanes</taxon>
    </lineage>
</organism>
<evidence type="ECO:0000313" key="14">
    <source>
        <dbReference type="Proteomes" id="UP000632138"/>
    </source>
</evidence>
<evidence type="ECO:0000256" key="4">
    <source>
        <dbReference type="ARBA" id="ARBA00022553"/>
    </source>
</evidence>
<comment type="catalytic activity">
    <reaction evidence="1">
        <text>ATP + protein L-histidine = ADP + protein N-phospho-L-histidine.</text>
        <dbReference type="EC" id="2.7.13.3"/>
    </reaction>
</comment>
<dbReference type="InterPro" id="IPR005467">
    <property type="entry name" value="His_kinase_dom"/>
</dbReference>
<feature type="domain" description="Histidine kinase" evidence="11">
    <location>
        <begin position="396"/>
        <end position="606"/>
    </location>
</feature>
<evidence type="ECO:0000256" key="1">
    <source>
        <dbReference type="ARBA" id="ARBA00000085"/>
    </source>
</evidence>
<dbReference type="CDD" id="cd00082">
    <property type="entry name" value="HisKA"/>
    <property type="match status" value="1"/>
</dbReference>
<dbReference type="Pfam" id="PF00672">
    <property type="entry name" value="HAMP"/>
    <property type="match status" value="1"/>
</dbReference>
<dbReference type="Gene3D" id="3.30.565.10">
    <property type="entry name" value="Histidine kinase-like ATPase, C-terminal domain"/>
    <property type="match status" value="1"/>
</dbReference>
<evidence type="ECO:0000256" key="5">
    <source>
        <dbReference type="ARBA" id="ARBA00022679"/>
    </source>
</evidence>
<evidence type="ECO:0000256" key="2">
    <source>
        <dbReference type="ARBA" id="ARBA00004236"/>
    </source>
</evidence>
<feature type="transmembrane region" description="Helical" evidence="10">
    <location>
        <begin position="12"/>
        <end position="36"/>
    </location>
</feature>